<dbReference type="GeneID" id="9675720"/>
<dbReference type="RefSeq" id="XP_003041190.1">
    <property type="nucleotide sequence ID" value="XM_003041144.1"/>
</dbReference>
<feature type="compositionally biased region" description="Low complexity" evidence="1">
    <location>
        <begin position="32"/>
        <end position="43"/>
    </location>
</feature>
<keyword evidence="3" id="KW-1185">Reference proteome</keyword>
<feature type="compositionally biased region" description="Basic and acidic residues" evidence="1">
    <location>
        <begin position="485"/>
        <end position="494"/>
    </location>
</feature>
<evidence type="ECO:0000313" key="3">
    <source>
        <dbReference type="Proteomes" id="UP000005206"/>
    </source>
</evidence>
<dbReference type="AlphaFoldDB" id="C7ZKP0"/>
<dbReference type="EMBL" id="GG698940">
    <property type="protein sequence ID" value="EEU35477.1"/>
    <property type="molecule type" value="Genomic_DNA"/>
</dbReference>
<proteinExistence type="predicted"/>
<feature type="region of interest" description="Disordered" evidence="1">
    <location>
        <begin position="324"/>
        <end position="355"/>
    </location>
</feature>
<evidence type="ECO:0000256" key="1">
    <source>
        <dbReference type="SAM" id="MobiDB-lite"/>
    </source>
</evidence>
<organism evidence="2 3">
    <name type="scientific">Fusarium vanettenii (strain ATCC MYA-4622 / CBS 123669 / FGSC 9596 / NRRL 45880 / 77-13-4)</name>
    <name type="common">Fusarium solani subsp. pisi</name>
    <dbReference type="NCBI Taxonomy" id="660122"/>
    <lineage>
        <taxon>Eukaryota</taxon>
        <taxon>Fungi</taxon>
        <taxon>Dikarya</taxon>
        <taxon>Ascomycota</taxon>
        <taxon>Pezizomycotina</taxon>
        <taxon>Sordariomycetes</taxon>
        <taxon>Hypocreomycetidae</taxon>
        <taxon>Hypocreales</taxon>
        <taxon>Nectriaceae</taxon>
        <taxon>Fusarium</taxon>
        <taxon>Fusarium solani species complex</taxon>
        <taxon>Fusarium vanettenii</taxon>
    </lineage>
</organism>
<accession>C7ZKP0</accession>
<feature type="region of interest" description="Disordered" evidence="1">
    <location>
        <begin position="416"/>
        <end position="494"/>
    </location>
</feature>
<dbReference type="HOGENOM" id="CLU_552185_0_0_1"/>
<dbReference type="Proteomes" id="UP000005206">
    <property type="component" value="Chromosome 10"/>
</dbReference>
<evidence type="ECO:0008006" key="4">
    <source>
        <dbReference type="Google" id="ProtNLM"/>
    </source>
</evidence>
<feature type="compositionally biased region" description="Basic and acidic residues" evidence="1">
    <location>
        <begin position="446"/>
        <end position="455"/>
    </location>
</feature>
<reference evidence="2 3" key="1">
    <citation type="journal article" date="2009" name="PLoS Genet.">
        <title>The genome of Nectria haematococca: contribution of supernumerary chromosomes to gene expansion.</title>
        <authorList>
            <person name="Coleman J.J."/>
            <person name="Rounsley S.D."/>
            <person name="Rodriguez-Carres M."/>
            <person name="Kuo A."/>
            <person name="Wasmann C.C."/>
            <person name="Grimwood J."/>
            <person name="Schmutz J."/>
            <person name="Taga M."/>
            <person name="White G.J."/>
            <person name="Zhou S."/>
            <person name="Schwartz D.C."/>
            <person name="Freitag M."/>
            <person name="Ma L.J."/>
            <person name="Danchin E.G."/>
            <person name="Henrissat B."/>
            <person name="Coutinho P.M."/>
            <person name="Nelson D.R."/>
            <person name="Straney D."/>
            <person name="Napoli C.A."/>
            <person name="Barker B.M."/>
            <person name="Gribskov M."/>
            <person name="Rep M."/>
            <person name="Kroken S."/>
            <person name="Molnar I."/>
            <person name="Rensing C."/>
            <person name="Kennell J.C."/>
            <person name="Zamora J."/>
            <person name="Farman M.L."/>
            <person name="Selker E.U."/>
            <person name="Salamov A."/>
            <person name="Shapiro H."/>
            <person name="Pangilinan J."/>
            <person name="Lindquist E."/>
            <person name="Lamers C."/>
            <person name="Grigoriev I.V."/>
            <person name="Geiser D.M."/>
            <person name="Covert S.F."/>
            <person name="Temporini E."/>
            <person name="Vanetten H.D."/>
        </authorList>
    </citation>
    <scope>NUCLEOTIDE SEQUENCE [LARGE SCALE GENOMIC DNA]</scope>
    <source>
        <strain evidence="3">ATCC MYA-4622 / CBS 123669 / FGSC 9596 / NRRL 45880 / 77-13-4</strain>
    </source>
</reference>
<gene>
    <name evidence="2" type="ORF">NECHADRAFT_86220</name>
</gene>
<dbReference type="OMA" id="LARNEMC"/>
<feature type="region of interest" description="Disordered" evidence="1">
    <location>
        <begin position="1"/>
        <end position="63"/>
    </location>
</feature>
<dbReference type="VEuPathDB" id="FungiDB:NECHADRAFT_86220"/>
<evidence type="ECO:0000313" key="2">
    <source>
        <dbReference type="EMBL" id="EEU35477.1"/>
    </source>
</evidence>
<dbReference type="KEGG" id="nhe:NECHADRAFT_86220"/>
<protein>
    <recommendedName>
        <fullName evidence="4">Zinc knuckle domain-containing protein</fullName>
    </recommendedName>
</protein>
<feature type="compositionally biased region" description="Basic and acidic residues" evidence="1">
    <location>
        <begin position="1"/>
        <end position="20"/>
    </location>
</feature>
<dbReference type="InParanoid" id="C7ZKP0"/>
<dbReference type="OrthoDB" id="4777753at2759"/>
<dbReference type="eggNOG" id="ENOG502RJ8U">
    <property type="taxonomic scope" value="Eukaryota"/>
</dbReference>
<sequence>MPGKGENKSQAGKDKEDMRDVVSGSGEAGRNSSTLGGSSSSHSQVQARPGGDALGPTILPPNSLELRSLTNNVGQTLGSGFHNKRGGPVRNVISATDELVPDSLSFQGTMETLYSAGLLVQASIGENETDQIAGFIFKARTDFISRNPRQPEKSGLTVVSGGSGVRVPREGKYIEMRETSEALAREQEEAADERVKPPKPEVKCGGCGSKTHELFNCLKTAPNGLMKGCPKCNTIEHDIDGCPKLTDINNRFRFLVTGRGHMPAFATKKMEFHWAAVFCEWRAKQDSLGRRRRRDPRLPWTPEFTLQQGEAKIQEYQRKLDEDGFTGARLPADPATRDWDSASKTYPTRLPRSQAQPVQAQQVQAQQIQAVRALAQDIIKDNPAARVPGAAAAAAVNKGPSTEVEIDDLLDEIFDEDEDSPAVEAGSTQGGTKDVQMEDAPAAEGTKPEETKSGETTDTEDGSGDEKSGGEEDGLEESDAGSNLGDDKVDWSLE</sequence>
<name>C7ZKP0_FUSV7</name>